<dbReference type="InterPro" id="IPR013818">
    <property type="entry name" value="Lipase"/>
</dbReference>
<dbReference type="Pfam" id="PF00151">
    <property type="entry name" value="Lipase"/>
    <property type="match status" value="1"/>
</dbReference>
<accession>A0A922M7W7</accession>
<organism evidence="7 8">
    <name type="scientific">Spodoptera exigua</name>
    <name type="common">Beet armyworm</name>
    <name type="synonym">Noctua fulgens</name>
    <dbReference type="NCBI Taxonomy" id="7107"/>
    <lineage>
        <taxon>Eukaryota</taxon>
        <taxon>Metazoa</taxon>
        <taxon>Ecdysozoa</taxon>
        <taxon>Arthropoda</taxon>
        <taxon>Hexapoda</taxon>
        <taxon>Insecta</taxon>
        <taxon>Pterygota</taxon>
        <taxon>Neoptera</taxon>
        <taxon>Endopterygota</taxon>
        <taxon>Lepidoptera</taxon>
        <taxon>Glossata</taxon>
        <taxon>Ditrysia</taxon>
        <taxon>Noctuoidea</taxon>
        <taxon>Noctuidae</taxon>
        <taxon>Amphipyrinae</taxon>
        <taxon>Spodoptera</taxon>
    </lineage>
</organism>
<protein>
    <recommendedName>
        <fullName evidence="6">Lipase domain-containing protein</fullName>
    </recommendedName>
</protein>
<feature type="signal peptide" evidence="5">
    <location>
        <begin position="1"/>
        <end position="19"/>
    </location>
</feature>
<comment type="caution">
    <text evidence="7">The sequence shown here is derived from an EMBL/GenBank/DDBJ whole genome shotgun (WGS) entry which is preliminary data.</text>
</comment>
<gene>
    <name evidence="7" type="ORF">HF086_004715</name>
</gene>
<reference evidence="7" key="1">
    <citation type="journal article" date="2021" name="G3 (Bethesda)">
        <title>Genome and transcriptome analysis of the beet armyworm Spodoptera exigua reveals targets for pest control. .</title>
        <authorList>
            <person name="Simon S."/>
            <person name="Breeschoten T."/>
            <person name="Jansen H.J."/>
            <person name="Dirks R.P."/>
            <person name="Schranz M.E."/>
            <person name="Ros V.I.D."/>
        </authorList>
    </citation>
    <scope>NUCLEOTIDE SEQUENCE</scope>
    <source>
        <strain evidence="7">TB_SE_WUR_2020</strain>
    </source>
</reference>
<keyword evidence="5" id="KW-0732">Signal</keyword>
<comment type="similarity">
    <text evidence="2 4">Belongs to the AB hydrolase superfamily. Lipase family.</text>
</comment>
<feature type="domain" description="Lipase" evidence="6">
    <location>
        <begin position="86"/>
        <end position="308"/>
    </location>
</feature>
<evidence type="ECO:0000256" key="3">
    <source>
        <dbReference type="ARBA" id="ARBA00022525"/>
    </source>
</evidence>
<evidence type="ECO:0000256" key="1">
    <source>
        <dbReference type="ARBA" id="ARBA00004613"/>
    </source>
</evidence>
<dbReference type="SUPFAM" id="SSF53474">
    <property type="entry name" value="alpha/beta-Hydrolases"/>
    <property type="match status" value="1"/>
</dbReference>
<evidence type="ECO:0000259" key="6">
    <source>
        <dbReference type="Pfam" id="PF00151"/>
    </source>
</evidence>
<dbReference type="Gene3D" id="3.40.50.1820">
    <property type="entry name" value="alpha/beta hydrolase"/>
    <property type="match status" value="1"/>
</dbReference>
<evidence type="ECO:0000313" key="8">
    <source>
        <dbReference type="Proteomes" id="UP000814243"/>
    </source>
</evidence>
<sequence length="338" mass="38065">MRFFSFYLFLFICLSGITCINGGFKGWLLNLFLKCNYLSNFVSLTGPVSRNQSLDVSQIGVYFYDFQRDRSKSFPIDKAAKGILSYDKLDKHKKFYMFVSGYATYINHTNANLVRKTFENVPNSYLILIDHSAYTNDADGRKKSYERSVEYVYSIGLKLAQMLAELNQGGINAKRFHAIGHSLGSQMLGYVGTNFMNTTGNKIARITALDPAGPCFTKSFREEQIRAGVADYVEVYHCDDGGLGTSSVLGDTDFYMNTGSAQPQCSFPSTNKCSHKACVSMWMASVDHRFLARQCDKFKSFKQWKCSNNITTTAGFWNPGTAKGIYYFSTKGYKLDVL</sequence>
<evidence type="ECO:0000256" key="5">
    <source>
        <dbReference type="SAM" id="SignalP"/>
    </source>
</evidence>
<dbReference type="InterPro" id="IPR029058">
    <property type="entry name" value="AB_hydrolase_fold"/>
</dbReference>
<dbReference type="Proteomes" id="UP000814243">
    <property type="component" value="Unassembled WGS sequence"/>
</dbReference>
<dbReference type="EMBL" id="JACEFF010000758">
    <property type="protein sequence ID" value="KAH9631554.1"/>
    <property type="molecule type" value="Genomic_DNA"/>
</dbReference>
<name>A0A922M7W7_SPOEX</name>
<comment type="subcellular location">
    <subcellularLocation>
        <location evidence="1">Secreted</location>
    </subcellularLocation>
</comment>
<feature type="chain" id="PRO_5037410409" description="Lipase domain-containing protein" evidence="5">
    <location>
        <begin position="20"/>
        <end position="338"/>
    </location>
</feature>
<dbReference type="GO" id="GO:0016042">
    <property type="term" value="P:lipid catabolic process"/>
    <property type="evidence" value="ECO:0007669"/>
    <property type="project" value="TreeGrafter"/>
</dbReference>
<dbReference type="GO" id="GO:0016298">
    <property type="term" value="F:lipase activity"/>
    <property type="evidence" value="ECO:0007669"/>
    <property type="project" value="InterPro"/>
</dbReference>
<keyword evidence="3" id="KW-0964">Secreted</keyword>
<dbReference type="GO" id="GO:0005615">
    <property type="term" value="C:extracellular space"/>
    <property type="evidence" value="ECO:0007669"/>
    <property type="project" value="TreeGrafter"/>
</dbReference>
<evidence type="ECO:0000256" key="4">
    <source>
        <dbReference type="RuleBase" id="RU004262"/>
    </source>
</evidence>
<dbReference type="PANTHER" id="PTHR11610">
    <property type="entry name" value="LIPASE"/>
    <property type="match status" value="1"/>
</dbReference>
<evidence type="ECO:0000313" key="7">
    <source>
        <dbReference type="EMBL" id="KAH9631554.1"/>
    </source>
</evidence>
<dbReference type="InterPro" id="IPR000734">
    <property type="entry name" value="TAG_lipase"/>
</dbReference>
<evidence type="ECO:0000256" key="2">
    <source>
        <dbReference type="ARBA" id="ARBA00010701"/>
    </source>
</evidence>
<proteinExistence type="inferred from homology"/>
<dbReference type="AlphaFoldDB" id="A0A922M7W7"/>